<dbReference type="EMBL" id="JANUGX010000004">
    <property type="protein sequence ID" value="MCS0588627.1"/>
    <property type="molecule type" value="Genomic_DNA"/>
</dbReference>
<sequence length="87" mass="10083">MKNEIRVARAEITSIDAQGFWLRCHREELYLPFALFPWFEHATVAQLCRVQCFGDTCLYWPGLDLELGLESIRLSMATPQRNPPNLS</sequence>
<accession>A0ABT2A3H8</accession>
<proteinExistence type="predicted"/>
<evidence type="ECO:0000313" key="2">
    <source>
        <dbReference type="Proteomes" id="UP001205560"/>
    </source>
</evidence>
<evidence type="ECO:0000313" key="1">
    <source>
        <dbReference type="EMBL" id="MCS0588627.1"/>
    </source>
</evidence>
<gene>
    <name evidence="1" type="ORF">NX782_05370</name>
</gene>
<dbReference type="InterPro" id="IPR018841">
    <property type="entry name" value="DUF2442"/>
</dbReference>
<dbReference type="Proteomes" id="UP001205560">
    <property type="component" value="Unassembled WGS sequence"/>
</dbReference>
<protein>
    <submittedName>
        <fullName evidence="1">DUF2442 domain-containing protein</fullName>
    </submittedName>
</protein>
<keyword evidence="2" id="KW-1185">Reference proteome</keyword>
<name>A0ABT2A3H8_9BURK</name>
<reference evidence="1 2" key="1">
    <citation type="submission" date="2022-08" db="EMBL/GenBank/DDBJ databases">
        <title>Reclassification of Massilia species as members of the genera Telluria, Duganella, Pseudoduganella, Mokoshia gen. nov. and Zemynaea gen. nov. using orthogonal and non-orthogonal genome-based approaches.</title>
        <authorList>
            <person name="Bowman J.P."/>
        </authorList>
    </citation>
    <scope>NUCLEOTIDE SEQUENCE [LARGE SCALE GENOMIC DNA]</scope>
    <source>
        <strain evidence="1 2">LMG 28164</strain>
    </source>
</reference>
<dbReference type="RefSeq" id="WP_258844381.1">
    <property type="nucleotide sequence ID" value="NZ_JANUGX010000004.1"/>
</dbReference>
<comment type="caution">
    <text evidence="1">The sequence shown here is derived from an EMBL/GenBank/DDBJ whole genome shotgun (WGS) entry which is preliminary data.</text>
</comment>
<dbReference type="Pfam" id="PF10387">
    <property type="entry name" value="DUF2442"/>
    <property type="match status" value="1"/>
</dbReference>
<organism evidence="1 2">
    <name type="scientific">Massilia norwichensis</name>
    <dbReference type="NCBI Taxonomy" id="1442366"/>
    <lineage>
        <taxon>Bacteria</taxon>
        <taxon>Pseudomonadati</taxon>
        <taxon>Pseudomonadota</taxon>
        <taxon>Betaproteobacteria</taxon>
        <taxon>Burkholderiales</taxon>
        <taxon>Oxalobacteraceae</taxon>
        <taxon>Telluria group</taxon>
        <taxon>Massilia</taxon>
    </lineage>
</organism>